<dbReference type="AlphaFoldDB" id="A0A4Y7TWZ6"/>
<dbReference type="InterPro" id="IPR001763">
    <property type="entry name" value="Rhodanese-like_dom"/>
</dbReference>
<dbReference type="InterPro" id="IPR036291">
    <property type="entry name" value="NAD(P)-bd_dom_sf"/>
</dbReference>
<dbReference type="Proteomes" id="UP000298030">
    <property type="component" value="Unassembled WGS sequence"/>
</dbReference>
<dbReference type="CDD" id="cd08249">
    <property type="entry name" value="enoyl_reductase_like"/>
    <property type="match status" value="1"/>
</dbReference>
<protein>
    <submittedName>
        <fullName evidence="2">GroES-like protein</fullName>
    </submittedName>
</protein>
<dbReference type="OrthoDB" id="9992527at2759"/>
<dbReference type="InterPro" id="IPR011032">
    <property type="entry name" value="GroES-like_sf"/>
</dbReference>
<dbReference type="EMBL" id="QPFP01000002">
    <property type="protein sequence ID" value="TEB38677.1"/>
    <property type="molecule type" value="Genomic_DNA"/>
</dbReference>
<dbReference type="InterPro" id="IPR020843">
    <property type="entry name" value="ER"/>
</dbReference>
<feature type="domain" description="Rhodanese" evidence="1">
    <location>
        <begin position="141"/>
        <end position="195"/>
    </location>
</feature>
<dbReference type="InterPro" id="IPR013154">
    <property type="entry name" value="ADH-like_N"/>
</dbReference>
<dbReference type="PANTHER" id="PTHR45348:SF3">
    <property type="entry name" value="ENOYL REDUCTASE (ER) DOMAIN-CONTAINING PROTEIN"/>
    <property type="match status" value="1"/>
</dbReference>
<evidence type="ECO:0000313" key="2">
    <source>
        <dbReference type="EMBL" id="TEB38677.1"/>
    </source>
</evidence>
<comment type="caution">
    <text evidence="2">The sequence shown here is derived from an EMBL/GenBank/DDBJ whole genome shotgun (WGS) entry which is preliminary data.</text>
</comment>
<dbReference type="PANTHER" id="PTHR45348">
    <property type="entry name" value="HYPOTHETICAL OXIDOREDUCTASE (EUROFUNG)"/>
    <property type="match status" value="1"/>
</dbReference>
<dbReference type="SUPFAM" id="SSF51735">
    <property type="entry name" value="NAD(P)-binding Rossmann-fold domains"/>
    <property type="match status" value="1"/>
</dbReference>
<organism evidence="2 3">
    <name type="scientific">Coprinellus micaceus</name>
    <name type="common">Glistening ink-cap mushroom</name>
    <name type="synonym">Coprinus micaceus</name>
    <dbReference type="NCBI Taxonomy" id="71717"/>
    <lineage>
        <taxon>Eukaryota</taxon>
        <taxon>Fungi</taxon>
        <taxon>Dikarya</taxon>
        <taxon>Basidiomycota</taxon>
        <taxon>Agaricomycotina</taxon>
        <taxon>Agaricomycetes</taxon>
        <taxon>Agaricomycetidae</taxon>
        <taxon>Agaricales</taxon>
        <taxon>Agaricineae</taxon>
        <taxon>Psathyrellaceae</taxon>
        <taxon>Coprinellus</taxon>
    </lineage>
</organism>
<dbReference type="InterPro" id="IPR047122">
    <property type="entry name" value="Trans-enoyl_RdTase-like"/>
</dbReference>
<dbReference type="Gene3D" id="3.40.50.720">
    <property type="entry name" value="NAD(P)-binding Rossmann-like Domain"/>
    <property type="match status" value="1"/>
</dbReference>
<dbReference type="SMART" id="SM00829">
    <property type="entry name" value="PKS_ER"/>
    <property type="match status" value="1"/>
</dbReference>
<dbReference type="InterPro" id="IPR013149">
    <property type="entry name" value="ADH-like_C"/>
</dbReference>
<sequence length="357" mass="38755">MPTYDFIGAIAPGQLGVAQATLPDPTGNQVLIQVQYSTLGPFDLYCLDRQFYVHSYPHTFGVNAAGIIDKVGPGVTDLKVGDRVVALPLPPAPKGAQPYTLQDRSVVAKIPDSLPLEQAVTFPDNYVTAFYTLFNQLGLPLPTAWPAKDTINAGRPILIYGAGATSGQYAVQLLKLAGYTNVVAAASKHHHEYLKTLGATSVVDYKSATFAKEVEEAAKGKVELVVDCISITHTFELITQVIRPGGSIAWLAPFKAGSGSLAGSDGELLFEIPMETQAIFPQAVNFICVRTFHYQQDERLKDVAMPTILPKLIELGFQPNRILLLDHAEPLTRTRDAFELLRQNKVSGEKIVIKIIA</sequence>
<name>A0A4Y7TWZ6_COPMI</name>
<dbReference type="GO" id="GO:0016651">
    <property type="term" value="F:oxidoreductase activity, acting on NAD(P)H"/>
    <property type="evidence" value="ECO:0007669"/>
    <property type="project" value="InterPro"/>
</dbReference>
<reference evidence="2 3" key="1">
    <citation type="journal article" date="2019" name="Nat. Ecol. Evol.">
        <title>Megaphylogeny resolves global patterns of mushroom evolution.</title>
        <authorList>
            <person name="Varga T."/>
            <person name="Krizsan K."/>
            <person name="Foldi C."/>
            <person name="Dima B."/>
            <person name="Sanchez-Garcia M."/>
            <person name="Sanchez-Ramirez S."/>
            <person name="Szollosi G.J."/>
            <person name="Szarkandi J.G."/>
            <person name="Papp V."/>
            <person name="Albert L."/>
            <person name="Andreopoulos W."/>
            <person name="Angelini C."/>
            <person name="Antonin V."/>
            <person name="Barry K.W."/>
            <person name="Bougher N.L."/>
            <person name="Buchanan P."/>
            <person name="Buyck B."/>
            <person name="Bense V."/>
            <person name="Catcheside P."/>
            <person name="Chovatia M."/>
            <person name="Cooper J."/>
            <person name="Damon W."/>
            <person name="Desjardin D."/>
            <person name="Finy P."/>
            <person name="Geml J."/>
            <person name="Haridas S."/>
            <person name="Hughes K."/>
            <person name="Justo A."/>
            <person name="Karasinski D."/>
            <person name="Kautmanova I."/>
            <person name="Kiss B."/>
            <person name="Kocsube S."/>
            <person name="Kotiranta H."/>
            <person name="LaButti K.M."/>
            <person name="Lechner B.E."/>
            <person name="Liimatainen K."/>
            <person name="Lipzen A."/>
            <person name="Lukacs Z."/>
            <person name="Mihaltcheva S."/>
            <person name="Morgado L.N."/>
            <person name="Niskanen T."/>
            <person name="Noordeloos M.E."/>
            <person name="Ohm R.A."/>
            <person name="Ortiz-Santana B."/>
            <person name="Ovrebo C."/>
            <person name="Racz N."/>
            <person name="Riley R."/>
            <person name="Savchenko A."/>
            <person name="Shiryaev A."/>
            <person name="Soop K."/>
            <person name="Spirin V."/>
            <person name="Szebenyi C."/>
            <person name="Tomsovsky M."/>
            <person name="Tulloss R.E."/>
            <person name="Uehling J."/>
            <person name="Grigoriev I.V."/>
            <person name="Vagvolgyi C."/>
            <person name="Papp T."/>
            <person name="Martin F.M."/>
            <person name="Miettinen O."/>
            <person name="Hibbett D.S."/>
            <person name="Nagy L.G."/>
        </authorList>
    </citation>
    <scope>NUCLEOTIDE SEQUENCE [LARGE SCALE GENOMIC DNA]</scope>
    <source>
        <strain evidence="2 3">FP101781</strain>
    </source>
</reference>
<dbReference type="STRING" id="71717.A0A4Y7TWZ6"/>
<evidence type="ECO:0000259" key="1">
    <source>
        <dbReference type="PROSITE" id="PS50206"/>
    </source>
</evidence>
<keyword evidence="3" id="KW-1185">Reference proteome</keyword>
<accession>A0A4Y7TWZ6</accession>
<proteinExistence type="predicted"/>
<evidence type="ECO:0000313" key="3">
    <source>
        <dbReference type="Proteomes" id="UP000298030"/>
    </source>
</evidence>
<dbReference type="SUPFAM" id="SSF50129">
    <property type="entry name" value="GroES-like"/>
    <property type="match status" value="1"/>
</dbReference>
<dbReference type="Pfam" id="PF00107">
    <property type="entry name" value="ADH_zinc_N"/>
    <property type="match status" value="1"/>
</dbReference>
<dbReference type="Pfam" id="PF08240">
    <property type="entry name" value="ADH_N"/>
    <property type="match status" value="1"/>
</dbReference>
<gene>
    <name evidence="2" type="ORF">FA13DRAFT_1724603</name>
</gene>
<dbReference type="Gene3D" id="3.90.180.10">
    <property type="entry name" value="Medium-chain alcohol dehydrogenases, catalytic domain"/>
    <property type="match status" value="1"/>
</dbReference>
<dbReference type="PROSITE" id="PS50206">
    <property type="entry name" value="RHODANESE_3"/>
    <property type="match status" value="1"/>
</dbReference>